<keyword evidence="4 13" id="KW-0808">Transferase</keyword>
<evidence type="ECO:0000256" key="6">
    <source>
        <dbReference type="ARBA" id="ARBA00023098"/>
    </source>
</evidence>
<keyword evidence="5 13" id="KW-0548">Nucleotidyltransferase</keyword>
<dbReference type="PANTHER" id="PTHR45780">
    <property type="entry name" value="ETHANOLAMINE-PHOSPHATE CYTIDYLYLTRANSFERASE"/>
    <property type="match status" value="1"/>
</dbReference>
<dbReference type="InterPro" id="IPR004821">
    <property type="entry name" value="Cyt_trans-like"/>
</dbReference>
<dbReference type="InterPro" id="IPR044608">
    <property type="entry name" value="Ect1/PCYT2"/>
</dbReference>
<evidence type="ECO:0000259" key="12">
    <source>
        <dbReference type="Pfam" id="PF01467"/>
    </source>
</evidence>
<dbReference type="VEuPathDB" id="ToxoDB:ETH2_0534700"/>
<reference evidence="13" key="1">
    <citation type="submission" date="2013-10" db="EMBL/GenBank/DDBJ databases">
        <title>Genomic analysis of the causative agents of coccidiosis in chickens.</title>
        <authorList>
            <person name="Reid A.J."/>
            <person name="Blake D."/>
            <person name="Billington K."/>
            <person name="Browne H."/>
            <person name="Dunn M."/>
            <person name="Hung S."/>
            <person name="Kawahara F."/>
            <person name="Miranda-Saavedra D."/>
            <person name="Mourier T."/>
            <person name="Nagra H."/>
            <person name="Otto T.D."/>
            <person name="Rawlings N."/>
            <person name="Sanchez A."/>
            <person name="Sanders M."/>
            <person name="Subramaniam C."/>
            <person name="Tay Y."/>
            <person name="Dear P."/>
            <person name="Doerig C."/>
            <person name="Gruber A."/>
            <person name="Parkinson J."/>
            <person name="Shirley M."/>
            <person name="Wan K.L."/>
            <person name="Berriman M."/>
            <person name="Tomley F."/>
            <person name="Pain A."/>
        </authorList>
    </citation>
    <scope>NUCLEOTIDE SEQUENCE [LARGE SCALE GENOMIC DNA]</scope>
    <source>
        <strain evidence="13">Houghton</strain>
    </source>
</reference>
<evidence type="ECO:0000256" key="8">
    <source>
        <dbReference type="ARBA" id="ARBA00023264"/>
    </source>
</evidence>
<evidence type="ECO:0000256" key="2">
    <source>
        <dbReference type="ARBA" id="ARBA00010101"/>
    </source>
</evidence>
<name>U6L2L7_EIMTE</name>
<dbReference type="InterPro" id="IPR014729">
    <property type="entry name" value="Rossmann-like_a/b/a_fold"/>
</dbReference>
<evidence type="ECO:0000313" key="14">
    <source>
        <dbReference type="Proteomes" id="UP000030747"/>
    </source>
</evidence>
<dbReference type="OrthoDB" id="40021at2759"/>
<evidence type="ECO:0000256" key="4">
    <source>
        <dbReference type="ARBA" id="ARBA00022679"/>
    </source>
</evidence>
<evidence type="ECO:0000256" key="5">
    <source>
        <dbReference type="ARBA" id="ARBA00022695"/>
    </source>
</evidence>
<dbReference type="Gene3D" id="3.40.50.620">
    <property type="entry name" value="HUPs"/>
    <property type="match status" value="1"/>
</dbReference>
<dbReference type="NCBIfam" id="TIGR00125">
    <property type="entry name" value="cyt_tran_rel"/>
    <property type="match status" value="1"/>
</dbReference>
<sequence>MSSRRLAQFIGTPKKAKAGDKVVYVDGSFDVLHVGHVRILKLAKEMGDYLIVGVHDDATVASVKGPGFPVMSLNERALNVLGKPPEAAAAAATAAAAAA</sequence>
<feature type="domain" description="Cytidyltransferase-like" evidence="12">
    <location>
        <begin position="24"/>
        <end position="79"/>
    </location>
</feature>
<evidence type="ECO:0000256" key="1">
    <source>
        <dbReference type="ARBA" id="ARBA00005189"/>
    </source>
</evidence>
<evidence type="ECO:0000256" key="7">
    <source>
        <dbReference type="ARBA" id="ARBA00023209"/>
    </source>
</evidence>
<dbReference type="GO" id="GO:0004306">
    <property type="term" value="F:ethanolamine-phosphate cytidylyltransferase activity"/>
    <property type="evidence" value="ECO:0007669"/>
    <property type="project" value="UniProtKB-EC"/>
</dbReference>
<evidence type="ECO:0000313" key="13">
    <source>
        <dbReference type="EMBL" id="CDJ44647.1"/>
    </source>
</evidence>
<reference evidence="13" key="2">
    <citation type="submission" date="2013-10" db="EMBL/GenBank/DDBJ databases">
        <authorList>
            <person name="Aslett M."/>
        </authorList>
    </citation>
    <scope>NUCLEOTIDE SEQUENCE [LARGE SCALE GENOMIC DNA]</scope>
    <source>
        <strain evidence="13">Houghton</strain>
    </source>
</reference>
<dbReference type="SUPFAM" id="SSF52374">
    <property type="entry name" value="Nucleotidylyl transferase"/>
    <property type="match status" value="1"/>
</dbReference>
<evidence type="ECO:0000256" key="11">
    <source>
        <dbReference type="ARBA" id="ARBA00031473"/>
    </source>
</evidence>
<dbReference type="EC" id="2.7.7.14" evidence="10"/>
<evidence type="ECO:0000256" key="10">
    <source>
        <dbReference type="ARBA" id="ARBA00024221"/>
    </source>
</evidence>
<dbReference type="GeneID" id="25256691"/>
<dbReference type="PANTHER" id="PTHR45780:SF2">
    <property type="entry name" value="ETHANOLAMINE-PHOSPHATE CYTIDYLYLTRANSFERASE"/>
    <property type="match status" value="1"/>
</dbReference>
<dbReference type="GO" id="GO:0006646">
    <property type="term" value="P:phosphatidylethanolamine biosynthetic process"/>
    <property type="evidence" value="ECO:0007669"/>
    <property type="project" value="UniProtKB-UniPathway"/>
</dbReference>
<dbReference type="UniPathway" id="UPA00558">
    <property type="reaction ID" value="UER00742"/>
</dbReference>
<keyword evidence="3" id="KW-0444">Lipid biosynthesis</keyword>
<comment type="similarity">
    <text evidence="2">Belongs to the cytidylyltransferase family.</text>
</comment>
<evidence type="ECO:0000256" key="9">
    <source>
        <dbReference type="ARBA" id="ARBA00024191"/>
    </source>
</evidence>
<dbReference type="RefSeq" id="XP_013235395.1">
    <property type="nucleotide sequence ID" value="XM_013379941.1"/>
</dbReference>
<proteinExistence type="inferred from homology"/>
<organism evidence="13 14">
    <name type="scientific">Eimeria tenella</name>
    <name type="common">Coccidian parasite</name>
    <dbReference type="NCBI Taxonomy" id="5802"/>
    <lineage>
        <taxon>Eukaryota</taxon>
        <taxon>Sar</taxon>
        <taxon>Alveolata</taxon>
        <taxon>Apicomplexa</taxon>
        <taxon>Conoidasida</taxon>
        <taxon>Coccidia</taxon>
        <taxon>Eucoccidiorida</taxon>
        <taxon>Eimeriorina</taxon>
        <taxon>Eimeriidae</taxon>
        <taxon>Eimeria</taxon>
    </lineage>
</organism>
<keyword evidence="6" id="KW-0443">Lipid metabolism</keyword>
<keyword evidence="7" id="KW-0594">Phospholipid biosynthesis</keyword>
<gene>
    <name evidence="13" type="ORF">ETH_00038250</name>
</gene>
<dbReference type="VEuPathDB" id="ToxoDB:ETH_00038250"/>
<keyword evidence="8" id="KW-1208">Phospholipid metabolism</keyword>
<protein>
    <recommendedName>
        <fullName evidence="10">ethanolamine-phosphate cytidylyltransferase</fullName>
        <ecNumber evidence="10">2.7.7.14</ecNumber>
    </recommendedName>
    <alternativeName>
        <fullName evidence="11">CTP:phosphoethanolamine cytidylyltransferase</fullName>
    </alternativeName>
</protein>
<dbReference type="EMBL" id="HG677419">
    <property type="protein sequence ID" value="CDJ44647.1"/>
    <property type="molecule type" value="Genomic_DNA"/>
</dbReference>
<comment type="pathway">
    <text evidence="1">Lipid metabolism.</text>
</comment>
<keyword evidence="14" id="KW-1185">Reference proteome</keyword>
<accession>U6L2L7</accession>
<comment type="pathway">
    <text evidence="9">Phospholipid metabolism; phosphatidylethanolamine biosynthesis; phosphatidylethanolamine from ethanolamine: step 2/3.</text>
</comment>
<dbReference type="AlphaFoldDB" id="U6L2L7"/>
<evidence type="ECO:0000256" key="3">
    <source>
        <dbReference type="ARBA" id="ARBA00022516"/>
    </source>
</evidence>
<dbReference type="Pfam" id="PF01467">
    <property type="entry name" value="CTP_transf_like"/>
    <property type="match status" value="1"/>
</dbReference>
<dbReference type="GO" id="GO:0005737">
    <property type="term" value="C:cytoplasm"/>
    <property type="evidence" value="ECO:0007669"/>
    <property type="project" value="TreeGrafter"/>
</dbReference>
<dbReference type="Proteomes" id="UP000030747">
    <property type="component" value="Unassembled WGS sequence"/>
</dbReference>
<feature type="non-terminal residue" evidence="13">
    <location>
        <position position="99"/>
    </location>
</feature>